<reference evidence="3" key="1">
    <citation type="submission" date="2016-10" db="EMBL/GenBank/DDBJ databases">
        <authorList>
            <person name="Varghese N."/>
            <person name="Submissions S."/>
        </authorList>
    </citation>
    <scope>NUCLEOTIDE SEQUENCE [LARGE SCALE GENOMIC DNA]</scope>
    <source>
        <strain evidence="3">CGMCC 1.10824</strain>
    </source>
</reference>
<dbReference type="AlphaFoldDB" id="A0A1G6A827"/>
<evidence type="ECO:0000259" key="1">
    <source>
        <dbReference type="Pfam" id="PF01832"/>
    </source>
</evidence>
<dbReference type="EMBL" id="FMXN01000001">
    <property type="protein sequence ID" value="SDB04588.1"/>
    <property type="molecule type" value="Genomic_DNA"/>
</dbReference>
<dbReference type="OrthoDB" id="9788155at2"/>
<dbReference type="Pfam" id="PF01832">
    <property type="entry name" value="Glucosaminidase"/>
    <property type="match status" value="1"/>
</dbReference>
<sequence>MRWLVWLLALLLVGLAVWLPTRVHQPELELTDTTAQVSWEVPQVPLVTDVPDFSIYTDVREKKEAFFRFLAPLVQVENSIIELERRYVLFIQDKIQKGESLTPKQRKQFQTIAQRYQVDLDRNNMAGTFTVLLRRIDVVPVTLVLVQAANESGWGTSRFAREGLNFFGQWCFSKGCGLVPDARVEGMTHEVRKFASVNASVRSYLRNINTHPAYFELRRLREAQRASNKELRALDLTPGLLSYSERGEDYMNELNLMIRVNRPIIVDMLQPPNSDSAPE</sequence>
<dbReference type="InterPro" id="IPR053195">
    <property type="entry name" value="Bax-like"/>
</dbReference>
<dbReference type="PANTHER" id="PTHR40572:SF1">
    <property type="entry name" value="PROTEIN BAX"/>
    <property type="match status" value="1"/>
</dbReference>
<keyword evidence="3" id="KW-1185">Reference proteome</keyword>
<dbReference type="InterPro" id="IPR002901">
    <property type="entry name" value="MGlyc_endo_b_GlcNAc-like_dom"/>
</dbReference>
<dbReference type="Gene3D" id="1.10.530.10">
    <property type="match status" value="1"/>
</dbReference>
<name>A0A1G6A827_9GAMM</name>
<dbReference type="GO" id="GO:0004040">
    <property type="term" value="F:amidase activity"/>
    <property type="evidence" value="ECO:0007669"/>
    <property type="project" value="InterPro"/>
</dbReference>
<accession>A0A1G6A827</accession>
<dbReference type="PANTHER" id="PTHR40572">
    <property type="entry name" value="PROTEIN BAX"/>
    <property type="match status" value="1"/>
</dbReference>
<evidence type="ECO:0000313" key="3">
    <source>
        <dbReference type="Proteomes" id="UP000199626"/>
    </source>
</evidence>
<dbReference type="RefSeq" id="WP_092590802.1">
    <property type="nucleotide sequence ID" value="NZ_FMXN01000001.1"/>
</dbReference>
<gene>
    <name evidence="2" type="ORF">SAMN02927930_00190</name>
</gene>
<feature type="domain" description="Mannosyl-glycoprotein endo-beta-N-acetylglucosamidase-like" evidence="1">
    <location>
        <begin position="132"/>
        <end position="219"/>
    </location>
</feature>
<dbReference type="STRING" id="1159017.SAMN02927930_00190"/>
<dbReference type="Proteomes" id="UP000199626">
    <property type="component" value="Unassembled WGS sequence"/>
</dbReference>
<protein>
    <submittedName>
        <fullName evidence="2">Bax protein</fullName>
    </submittedName>
</protein>
<proteinExistence type="predicted"/>
<evidence type="ECO:0000313" key="2">
    <source>
        <dbReference type="EMBL" id="SDB04588.1"/>
    </source>
</evidence>
<organism evidence="2 3">
    <name type="scientific">Pseudidiomarina indica</name>
    <dbReference type="NCBI Taxonomy" id="1159017"/>
    <lineage>
        <taxon>Bacteria</taxon>
        <taxon>Pseudomonadati</taxon>
        <taxon>Pseudomonadota</taxon>
        <taxon>Gammaproteobacteria</taxon>
        <taxon>Alteromonadales</taxon>
        <taxon>Idiomarinaceae</taxon>
        <taxon>Pseudidiomarina</taxon>
    </lineage>
</organism>